<name>A0A135P8X7_9HYPH</name>
<dbReference type="Pfam" id="PF04264">
    <property type="entry name" value="YceI"/>
    <property type="match status" value="1"/>
</dbReference>
<evidence type="ECO:0000259" key="2">
    <source>
        <dbReference type="SMART" id="SM00867"/>
    </source>
</evidence>
<dbReference type="Proteomes" id="UP000070498">
    <property type="component" value="Unassembled WGS sequence"/>
</dbReference>
<organism evidence="3 4">
    <name type="scientific">Agrobacterium bohemicum</name>
    <dbReference type="NCBI Taxonomy" id="2052828"/>
    <lineage>
        <taxon>Bacteria</taxon>
        <taxon>Pseudomonadati</taxon>
        <taxon>Pseudomonadota</taxon>
        <taxon>Alphaproteobacteria</taxon>
        <taxon>Hyphomicrobiales</taxon>
        <taxon>Rhizobiaceae</taxon>
        <taxon>Rhizobium/Agrobacterium group</taxon>
        <taxon>Agrobacterium</taxon>
    </lineage>
</organism>
<feature type="chain" id="PRO_5007467144" evidence="1">
    <location>
        <begin position="22"/>
        <end position="188"/>
    </location>
</feature>
<feature type="domain" description="Lipid/polyisoprenoid-binding YceI-like" evidence="2">
    <location>
        <begin position="30"/>
        <end position="187"/>
    </location>
</feature>
<dbReference type="PANTHER" id="PTHR34406:SF1">
    <property type="entry name" value="PROTEIN YCEI"/>
    <property type="match status" value="1"/>
</dbReference>
<evidence type="ECO:0000256" key="1">
    <source>
        <dbReference type="SAM" id="SignalP"/>
    </source>
</evidence>
<feature type="signal peptide" evidence="1">
    <location>
        <begin position="1"/>
        <end position="21"/>
    </location>
</feature>
<dbReference type="PROSITE" id="PS51257">
    <property type="entry name" value="PROKAR_LIPOPROTEIN"/>
    <property type="match status" value="1"/>
</dbReference>
<keyword evidence="4" id="KW-1185">Reference proteome</keyword>
<keyword evidence="1" id="KW-0732">Signal</keyword>
<reference evidence="3 4" key="1">
    <citation type="submission" date="2015-11" db="EMBL/GenBank/DDBJ databases">
        <title>Draft genome sequence of Agrobacterium sp. R89-1.</title>
        <authorList>
            <person name="Zahradnik J."/>
            <person name="Kyslikova E."/>
            <person name="Palyzova A."/>
            <person name="Kyslik P."/>
        </authorList>
    </citation>
    <scope>NUCLEOTIDE SEQUENCE [LARGE SCALE GENOMIC DNA]</scope>
    <source>
        <strain evidence="3 4">R89-1</strain>
    </source>
</reference>
<dbReference type="SMART" id="SM00867">
    <property type="entry name" value="YceI"/>
    <property type="match status" value="1"/>
</dbReference>
<dbReference type="AlphaFoldDB" id="A0A135P8X7"/>
<dbReference type="InterPro" id="IPR036761">
    <property type="entry name" value="TTHA0802/YceI-like_sf"/>
</dbReference>
<dbReference type="EMBL" id="LNUW01000002">
    <property type="protein sequence ID" value="KXG87874.1"/>
    <property type="molecule type" value="Genomic_DNA"/>
</dbReference>
<dbReference type="RefSeq" id="WP_067652402.1">
    <property type="nucleotide sequence ID" value="NZ_KQ961033.1"/>
</dbReference>
<proteinExistence type="predicted"/>
<evidence type="ECO:0000313" key="3">
    <source>
        <dbReference type="EMBL" id="KXG87874.1"/>
    </source>
</evidence>
<dbReference type="STRING" id="2052828.ATO67_17830"/>
<sequence>MRYTHYAIFLAITLACAPALADPLSSAAGRYKIDPASHIGFSIEQVAGPGIKGTIQDITGRFDIDADQPAKSYVEISLNPASVKTGQARVESFLTSSAVFNIAAYPQITFRSKSVVQDGPRSALVEGILTARGVSRPETFYATFMDQKTGSVTFHVTGNIPRLPYGMGIGVPLYSNTVAFDMDLKGVR</sequence>
<evidence type="ECO:0000313" key="4">
    <source>
        <dbReference type="Proteomes" id="UP000070498"/>
    </source>
</evidence>
<dbReference type="SUPFAM" id="SSF101874">
    <property type="entry name" value="YceI-like"/>
    <property type="match status" value="1"/>
</dbReference>
<dbReference type="PANTHER" id="PTHR34406">
    <property type="entry name" value="PROTEIN YCEI"/>
    <property type="match status" value="1"/>
</dbReference>
<gene>
    <name evidence="3" type="ORF">ATO67_17830</name>
</gene>
<accession>A0A135P8X7</accession>
<dbReference type="InterPro" id="IPR007372">
    <property type="entry name" value="Lipid/polyisoprenoid-bd_YceI"/>
</dbReference>
<protein>
    <submittedName>
        <fullName evidence="3">Polyprenyl-pyrophosphate binding protein</fullName>
    </submittedName>
</protein>
<comment type="caution">
    <text evidence="3">The sequence shown here is derived from an EMBL/GenBank/DDBJ whole genome shotgun (WGS) entry which is preliminary data.</text>
</comment>
<dbReference type="Gene3D" id="2.40.128.110">
    <property type="entry name" value="Lipid/polyisoprenoid-binding, YceI-like"/>
    <property type="match status" value="1"/>
</dbReference>